<gene>
    <name evidence="2" type="ORF">VTL71DRAFT_9695</name>
</gene>
<feature type="region of interest" description="Disordered" evidence="1">
    <location>
        <begin position="933"/>
        <end position="1104"/>
    </location>
</feature>
<comment type="caution">
    <text evidence="2">The sequence shown here is derived from an EMBL/GenBank/DDBJ whole genome shotgun (WGS) entry which is preliminary data.</text>
</comment>
<protein>
    <submittedName>
        <fullName evidence="2">Uncharacterized protein</fullName>
    </submittedName>
</protein>
<feature type="compositionally biased region" description="Basic and acidic residues" evidence="1">
    <location>
        <begin position="985"/>
        <end position="1018"/>
    </location>
</feature>
<feature type="region of interest" description="Disordered" evidence="1">
    <location>
        <begin position="467"/>
        <end position="521"/>
    </location>
</feature>
<feature type="compositionally biased region" description="Basic and acidic residues" evidence="1">
    <location>
        <begin position="1027"/>
        <end position="1043"/>
    </location>
</feature>
<feature type="region of interest" description="Disordered" evidence="1">
    <location>
        <begin position="606"/>
        <end position="655"/>
    </location>
</feature>
<dbReference type="Proteomes" id="UP001595075">
    <property type="component" value="Unassembled WGS sequence"/>
</dbReference>
<dbReference type="EMBL" id="JAZHXI010000023">
    <property type="protein sequence ID" value="KAL2060300.1"/>
    <property type="molecule type" value="Genomic_DNA"/>
</dbReference>
<keyword evidence="3" id="KW-1185">Reference proteome</keyword>
<organism evidence="2 3">
    <name type="scientific">Oculimacula yallundae</name>
    <dbReference type="NCBI Taxonomy" id="86028"/>
    <lineage>
        <taxon>Eukaryota</taxon>
        <taxon>Fungi</taxon>
        <taxon>Dikarya</taxon>
        <taxon>Ascomycota</taxon>
        <taxon>Pezizomycotina</taxon>
        <taxon>Leotiomycetes</taxon>
        <taxon>Helotiales</taxon>
        <taxon>Ploettnerulaceae</taxon>
        <taxon>Oculimacula</taxon>
    </lineage>
</organism>
<feature type="compositionally biased region" description="Basic and acidic residues" evidence="1">
    <location>
        <begin position="870"/>
        <end position="882"/>
    </location>
</feature>
<evidence type="ECO:0000313" key="2">
    <source>
        <dbReference type="EMBL" id="KAL2060300.1"/>
    </source>
</evidence>
<feature type="compositionally biased region" description="Basic and acidic residues" evidence="1">
    <location>
        <begin position="1088"/>
        <end position="1099"/>
    </location>
</feature>
<reference evidence="2 3" key="1">
    <citation type="journal article" date="2024" name="Commun. Biol.">
        <title>Comparative genomic analysis of thermophilic fungi reveals convergent evolutionary adaptations and gene losses.</title>
        <authorList>
            <person name="Steindorff A.S."/>
            <person name="Aguilar-Pontes M.V."/>
            <person name="Robinson A.J."/>
            <person name="Andreopoulos B."/>
            <person name="LaButti K."/>
            <person name="Kuo A."/>
            <person name="Mondo S."/>
            <person name="Riley R."/>
            <person name="Otillar R."/>
            <person name="Haridas S."/>
            <person name="Lipzen A."/>
            <person name="Grimwood J."/>
            <person name="Schmutz J."/>
            <person name="Clum A."/>
            <person name="Reid I.D."/>
            <person name="Moisan M.C."/>
            <person name="Butler G."/>
            <person name="Nguyen T.T.M."/>
            <person name="Dewar K."/>
            <person name="Conant G."/>
            <person name="Drula E."/>
            <person name="Henrissat B."/>
            <person name="Hansel C."/>
            <person name="Singer S."/>
            <person name="Hutchinson M.I."/>
            <person name="de Vries R.P."/>
            <person name="Natvig D.O."/>
            <person name="Powell A.J."/>
            <person name="Tsang A."/>
            <person name="Grigoriev I.V."/>
        </authorList>
    </citation>
    <scope>NUCLEOTIDE SEQUENCE [LARGE SCALE GENOMIC DNA]</scope>
    <source>
        <strain evidence="2 3">CBS 494.80</strain>
    </source>
</reference>
<feature type="compositionally biased region" description="Basic and acidic residues" evidence="1">
    <location>
        <begin position="1129"/>
        <end position="1142"/>
    </location>
</feature>
<feature type="compositionally biased region" description="Polar residues" evidence="1">
    <location>
        <begin position="606"/>
        <end position="629"/>
    </location>
</feature>
<feature type="region of interest" description="Disordered" evidence="1">
    <location>
        <begin position="849"/>
        <end position="899"/>
    </location>
</feature>
<sequence>MSQPEIALALQSSLKYQYRCCSRYISTVKSAVYNLMMLRLKPTARFFSAVNVRYESQRALGSHVSFRRQATSRDVLSKDVLNGTRRHLSDAPISATRLSGPDQNIDGHGKRVQSRSHNKGLDTSSPSKLDLTSQKDENGNISWNGTNTETSQYAKAKYHVDIAFKFSAPRSQLPSFYRLKKSSSPIAALLSMKTTPLFPVFTHVLSGSKELEYLQRSLPLYARHQTKFSVSVRELPTASNPDSFAVAYGLQNTTHSRQHADIKIDFLWPMSTNQGFWSLRTGGRREMLWSPDLPTSRVPAPQITVKDGEMSEVIEGGKLNMEVTAICYWIRHVDDTSDPAWIELPFLGKKPKPVVRDHVDAVEDADIKDDAMNRSEDGSVGEEPATEDSAMPSTDRAMLPTRYEKRRASFPIEDERRRLEYLGQLVKVKTVRKMAKVMMKLPDESEALKAQQFEEEMQDGLFPPYKRPDLGPHAQMSETRSEPWKAAGPVAQYAAETTDSDNGSDGRHFIKNPKEFESKATSLRDNADFQRKLQEDRDQRLWEESMLKGASPLEARVRKAIENGTSRRIPDKTVDLADDDAVHIEELISTSDIDDSQPRMQLTMSKNVEATPTDQARETATPNLQTPTELNEGALASRERREGVEGGGDYTGSTADQYLRLRVSPSANQATIAKTPTTSSLELPTIPPRPRQHSPSISSSDSPRPNYEYQRMLSARMARASRLSASKPPTVVTQNQSTDASSNFINNLVNPYRHYRSLGLTRDMVQKPEYGRRHVRLDDRDFFSGNDAAESITSASGLVSEPTLQKDYSKTTGVLTTSRQLDLPASLVSTVDPVTESYSQIDDSSIVSQATNQDIRNDTEANELSTTKAKITEQGKEHEKLDPSQNDDQDYYSTAEAPRTRKLVPASNYYKPRPKPGILTYAESLTVARAERDLGDGFGPRPRISYFPSRRPDPAEGTTKGPRTPTKADPKRETAIAQKIAKIAAKGEKKEAKKLVTAPRKEAKNEQKREEEVGRIENGETLYRATVKNEARREEGRLERSATEGDGLEQHATILPHPHTPNQTHHLQRRRVRGSSHHRSRSRSRSRSCRDPRGAERRRNYTSFGAGARFSLQEIYETAESRAYAGSRKRPEWQSETHRGEEADLYTAVQGAKGCGMGKRRVVLEERKGWEGEEVGEGE</sequence>
<evidence type="ECO:0000313" key="3">
    <source>
        <dbReference type="Proteomes" id="UP001595075"/>
    </source>
</evidence>
<feature type="region of interest" description="Disordered" evidence="1">
    <location>
        <begin position="94"/>
        <end position="147"/>
    </location>
</feature>
<feature type="region of interest" description="Disordered" evidence="1">
    <location>
        <begin position="667"/>
        <end position="706"/>
    </location>
</feature>
<feature type="region of interest" description="Disordered" evidence="1">
    <location>
        <begin position="365"/>
        <end position="402"/>
    </location>
</feature>
<feature type="region of interest" description="Disordered" evidence="1">
    <location>
        <begin position="1121"/>
        <end position="1145"/>
    </location>
</feature>
<evidence type="ECO:0000256" key="1">
    <source>
        <dbReference type="SAM" id="MobiDB-lite"/>
    </source>
</evidence>
<feature type="compositionally biased region" description="Basic and acidic residues" evidence="1">
    <location>
        <begin position="504"/>
        <end position="518"/>
    </location>
</feature>
<feature type="compositionally biased region" description="Low complexity" evidence="1">
    <location>
        <begin position="693"/>
        <end position="706"/>
    </location>
</feature>
<proteinExistence type="predicted"/>
<feature type="compositionally biased region" description="Polar residues" evidence="1">
    <location>
        <begin position="121"/>
        <end position="132"/>
    </location>
</feature>
<feature type="compositionally biased region" description="Basic and acidic residues" evidence="1">
    <location>
        <begin position="368"/>
        <end position="377"/>
    </location>
</feature>
<accession>A0ABR4BRR7</accession>
<feature type="compositionally biased region" description="Polar residues" evidence="1">
    <location>
        <begin position="667"/>
        <end position="682"/>
    </location>
</feature>
<feature type="compositionally biased region" description="Basic residues" evidence="1">
    <location>
        <begin position="1066"/>
        <end position="1087"/>
    </location>
</feature>
<name>A0ABR4BRR7_9HELO</name>
<feature type="compositionally biased region" description="Low complexity" evidence="1">
    <location>
        <begin position="975"/>
        <end position="984"/>
    </location>
</feature>